<protein>
    <submittedName>
        <fullName evidence="2">Protein kinase domain-containing protein</fullName>
    </submittedName>
</protein>
<dbReference type="Proteomes" id="UP000887580">
    <property type="component" value="Unplaced"/>
</dbReference>
<name>A0AC35FQ54_9BILA</name>
<evidence type="ECO:0000313" key="1">
    <source>
        <dbReference type="Proteomes" id="UP000887580"/>
    </source>
</evidence>
<proteinExistence type="predicted"/>
<evidence type="ECO:0000313" key="2">
    <source>
        <dbReference type="WBParaSite" id="PS1159_v2.g19304.t1"/>
    </source>
</evidence>
<dbReference type="WBParaSite" id="PS1159_v2.g19304.t1">
    <property type="protein sequence ID" value="PS1159_v2.g19304.t1"/>
    <property type="gene ID" value="PS1159_v2.g19304"/>
</dbReference>
<sequence>MAGKTISTDDGNSTYSKERSAMKGINKKKGPAQNIQARKNITTQQIARELSCVPQDARIRRGQDPQIPIVPVDTEAIDKMLNHLQSLAPFNQRWEIQAIINSGAFGVVYSVTDVVTKSPGVIKIAKAATDVYVNATAEWEAFLLEKIYKNNHEASVVRILDKGMLENWDQSQLEFMVLEYVAFRMHEHLAEYSGKERELRCCQISLMALKALYDIHNEGILHRDFKPDNMGILSRENPVVVIYDLGMARMYTDRLGKIRPFRCTTGFRGTPEWASGNAMKGREQTRYDDLMAWLYCMIELFHGNKDSNQVFPWSTRPKNGVESQYFRSMFAPAKYLLRKCPKAFFAINTYLQTAHRHTKPDYGYIADRLKDAMEECVPGSSADLTIMTKSLPPRKPLSRDFADGSAAVARGGSKETSNAYKNIGSKETVKNV</sequence>
<accession>A0AC35FQ54</accession>
<reference evidence="2" key="1">
    <citation type="submission" date="2022-11" db="UniProtKB">
        <authorList>
            <consortium name="WormBaseParasite"/>
        </authorList>
    </citation>
    <scope>IDENTIFICATION</scope>
</reference>
<organism evidence="1 2">
    <name type="scientific">Panagrolaimus sp. PS1159</name>
    <dbReference type="NCBI Taxonomy" id="55785"/>
    <lineage>
        <taxon>Eukaryota</taxon>
        <taxon>Metazoa</taxon>
        <taxon>Ecdysozoa</taxon>
        <taxon>Nematoda</taxon>
        <taxon>Chromadorea</taxon>
        <taxon>Rhabditida</taxon>
        <taxon>Tylenchina</taxon>
        <taxon>Panagrolaimomorpha</taxon>
        <taxon>Panagrolaimoidea</taxon>
        <taxon>Panagrolaimidae</taxon>
        <taxon>Panagrolaimus</taxon>
    </lineage>
</organism>